<dbReference type="InterPro" id="IPR001138">
    <property type="entry name" value="Zn2Cys6_DnaBD"/>
</dbReference>
<evidence type="ECO:0000256" key="4">
    <source>
        <dbReference type="ARBA" id="ARBA00023242"/>
    </source>
</evidence>
<keyword evidence="1" id="KW-0805">Transcription regulation</keyword>
<keyword evidence="4" id="KW-0539">Nucleus</keyword>
<dbReference type="PROSITE" id="PS50048">
    <property type="entry name" value="ZN2_CY6_FUNGAL_2"/>
    <property type="match status" value="1"/>
</dbReference>
<dbReference type="Pfam" id="PF00172">
    <property type="entry name" value="Zn_clus"/>
    <property type="match status" value="1"/>
</dbReference>
<sequence>MPNDTVPRRVTACDACYKRKIKCDRVGRQCNWCLHHDMSCTFSSDLRSKRRRQDSRYLYYTTALTSYKMIYDQP</sequence>
<dbReference type="GO" id="GO:0000981">
    <property type="term" value="F:DNA-binding transcription factor activity, RNA polymerase II-specific"/>
    <property type="evidence" value="ECO:0007669"/>
    <property type="project" value="InterPro"/>
</dbReference>
<organism evidence="6 7">
    <name type="scientific">Aspergillus tamarii</name>
    <dbReference type="NCBI Taxonomy" id="41984"/>
    <lineage>
        <taxon>Eukaryota</taxon>
        <taxon>Fungi</taxon>
        <taxon>Dikarya</taxon>
        <taxon>Ascomycota</taxon>
        <taxon>Pezizomycotina</taxon>
        <taxon>Eurotiomycetes</taxon>
        <taxon>Eurotiomycetidae</taxon>
        <taxon>Eurotiales</taxon>
        <taxon>Aspergillaceae</taxon>
        <taxon>Aspergillus</taxon>
        <taxon>Aspergillus subgen. Circumdati</taxon>
    </lineage>
</organism>
<evidence type="ECO:0000256" key="3">
    <source>
        <dbReference type="ARBA" id="ARBA00023163"/>
    </source>
</evidence>
<dbReference type="GO" id="GO:0008270">
    <property type="term" value="F:zinc ion binding"/>
    <property type="evidence" value="ECO:0007669"/>
    <property type="project" value="InterPro"/>
</dbReference>
<dbReference type="SMART" id="SM00066">
    <property type="entry name" value="GAL4"/>
    <property type="match status" value="1"/>
</dbReference>
<dbReference type="Gene3D" id="4.10.240.10">
    <property type="entry name" value="Zn(2)-C6 fungal-type DNA-binding domain"/>
    <property type="match status" value="1"/>
</dbReference>
<name>A0A5N6UF87_ASPTM</name>
<dbReference type="GO" id="GO:0003677">
    <property type="term" value="F:DNA binding"/>
    <property type="evidence" value="ECO:0007669"/>
    <property type="project" value="UniProtKB-KW"/>
</dbReference>
<accession>A0A5N6UF87</accession>
<dbReference type="GO" id="GO:0009893">
    <property type="term" value="P:positive regulation of metabolic process"/>
    <property type="evidence" value="ECO:0007669"/>
    <property type="project" value="UniProtKB-ARBA"/>
</dbReference>
<evidence type="ECO:0000313" key="6">
    <source>
        <dbReference type="EMBL" id="KAE8157133.1"/>
    </source>
</evidence>
<evidence type="ECO:0000259" key="5">
    <source>
        <dbReference type="PROSITE" id="PS50048"/>
    </source>
</evidence>
<evidence type="ECO:0000256" key="2">
    <source>
        <dbReference type="ARBA" id="ARBA00023125"/>
    </source>
</evidence>
<dbReference type="AlphaFoldDB" id="A0A5N6UF87"/>
<keyword evidence="3" id="KW-0804">Transcription</keyword>
<dbReference type="SUPFAM" id="SSF57701">
    <property type="entry name" value="Zn2/Cys6 DNA-binding domain"/>
    <property type="match status" value="1"/>
</dbReference>
<reference evidence="6 7" key="1">
    <citation type="submission" date="2019-04" db="EMBL/GenBank/DDBJ databases">
        <title>Friends and foes A comparative genomics study of 23 Aspergillus species from section Flavi.</title>
        <authorList>
            <consortium name="DOE Joint Genome Institute"/>
            <person name="Kjaerbolling I."/>
            <person name="Vesth T."/>
            <person name="Frisvad J.C."/>
            <person name="Nybo J.L."/>
            <person name="Theobald S."/>
            <person name="Kildgaard S."/>
            <person name="Isbrandt T."/>
            <person name="Kuo A."/>
            <person name="Sato A."/>
            <person name="Lyhne E.K."/>
            <person name="Kogle M.E."/>
            <person name="Wiebenga A."/>
            <person name="Kun R.S."/>
            <person name="Lubbers R.J."/>
            <person name="Makela M.R."/>
            <person name="Barry K."/>
            <person name="Chovatia M."/>
            <person name="Clum A."/>
            <person name="Daum C."/>
            <person name="Haridas S."/>
            <person name="He G."/>
            <person name="LaButti K."/>
            <person name="Lipzen A."/>
            <person name="Mondo S."/>
            <person name="Riley R."/>
            <person name="Salamov A."/>
            <person name="Simmons B.A."/>
            <person name="Magnuson J.K."/>
            <person name="Henrissat B."/>
            <person name="Mortensen U.H."/>
            <person name="Larsen T.O."/>
            <person name="Devries R.P."/>
            <person name="Grigoriev I.V."/>
            <person name="Machida M."/>
            <person name="Baker S.E."/>
            <person name="Andersen M.R."/>
        </authorList>
    </citation>
    <scope>NUCLEOTIDE SEQUENCE [LARGE SCALE GENOMIC DNA]</scope>
    <source>
        <strain evidence="6 7">CBS 117626</strain>
    </source>
</reference>
<dbReference type="OrthoDB" id="10261408at2759"/>
<evidence type="ECO:0000313" key="7">
    <source>
        <dbReference type="Proteomes" id="UP000326950"/>
    </source>
</evidence>
<proteinExistence type="predicted"/>
<gene>
    <name evidence="6" type="ORF">BDV40DRAFT_54719</name>
</gene>
<evidence type="ECO:0000256" key="1">
    <source>
        <dbReference type="ARBA" id="ARBA00023015"/>
    </source>
</evidence>
<keyword evidence="7" id="KW-1185">Reference proteome</keyword>
<dbReference type="CDD" id="cd00067">
    <property type="entry name" value="GAL4"/>
    <property type="match status" value="1"/>
</dbReference>
<feature type="domain" description="Zn(2)-C6 fungal-type" evidence="5">
    <location>
        <begin position="12"/>
        <end position="42"/>
    </location>
</feature>
<dbReference type="InterPro" id="IPR036864">
    <property type="entry name" value="Zn2-C6_fun-type_DNA-bd_sf"/>
</dbReference>
<dbReference type="EMBL" id="ML738733">
    <property type="protein sequence ID" value="KAE8157133.1"/>
    <property type="molecule type" value="Genomic_DNA"/>
</dbReference>
<keyword evidence="2" id="KW-0238">DNA-binding</keyword>
<protein>
    <recommendedName>
        <fullName evidence="5">Zn(2)-C6 fungal-type domain-containing protein</fullName>
    </recommendedName>
</protein>
<dbReference type="Proteomes" id="UP000326950">
    <property type="component" value="Unassembled WGS sequence"/>
</dbReference>